<keyword evidence="5" id="KW-0238">DNA-binding</keyword>
<dbReference type="PANTHER" id="PTHR24082">
    <property type="entry name" value="NUCLEAR HORMONE RECEPTOR"/>
    <property type="match status" value="1"/>
</dbReference>
<dbReference type="EMBL" id="CABIJS010000111">
    <property type="protein sequence ID" value="VUZ43294.1"/>
    <property type="molecule type" value="Genomic_DNA"/>
</dbReference>
<evidence type="ECO:0000313" key="11">
    <source>
        <dbReference type="EMBL" id="VUZ43294.1"/>
    </source>
</evidence>
<dbReference type="GO" id="GO:0004879">
    <property type="term" value="F:nuclear receptor activity"/>
    <property type="evidence" value="ECO:0007669"/>
    <property type="project" value="TreeGrafter"/>
</dbReference>
<feature type="compositionally biased region" description="Polar residues" evidence="9">
    <location>
        <begin position="231"/>
        <end position="243"/>
    </location>
</feature>
<dbReference type="CDD" id="cd07156">
    <property type="entry name" value="NR_DBD_VDR_like"/>
    <property type="match status" value="1"/>
</dbReference>
<dbReference type="InterPro" id="IPR035500">
    <property type="entry name" value="NHR-like_dom_sf"/>
</dbReference>
<sequence>MALHGNDQSHFSRGEGVTSDNTLLNNPTSLFHNVNINPHMPTYPLDHYNQQNTSFLLRNFSTRPDLTLPHCYSIGPDNHSDSNHMAGGGDFVPRPSTSHANNPSDNNTHDLFGDRSQNTAGHVVRTRRRKAGGDDGSSRLCVVCEEPASGYNFDRLTCESCKAFFRRNALKPKDKIKACSRNGDCVVVGSQRKHCPSCRLEKCLAVGMKKELILPPEKLEQRAKPKRRKQPANTDEASTSGPGPSSLIPFGTHGGGGGFAQPPTLHPHHPQAAGLVGSRVSQNQFGSSEAHDFMSTRNLNNDPRMQPYYGNPQEMPMYPNVQRHEIVFANEDPTLNSMSDRRVFQISRRIDGRLFNDMASSRGAQGQIPLFDAATMKLHFAMGGGNGTGGVPPESSFDPSSSMPDLHRGLPPPPPTESGNQFVGGPPLPPPTPNQGSFASIQPTPSLSNSTETSLGLVSAQLCRRTHFTSTCHHIKCRKSVPYQQRHLTLDSTVPVEPDRNLLSCLHDCVSRIREPFSPDEPLDTQAAVTLEQEYNRMDICIRRIIRVVKMLPYFNEIGKPAQLGLLRANIYGMIVLYSSFFFERNIRKLRYPVKDRNGALSSVTVSMLDDISTPEDERAFSSFHANVNFDRLKEDFELYKTNTMAAFNHLEELTGTDDVLRMALLAIKLFTEDSVDESIQKIVASSRRVYLFFLWNYLRWRAGPKHAREASELFTRLHLAFVDLRSLEIRMTEFAKLVSLDGLSPLMREICSSNNGSSASGNAGATTSITENTRPISSGTMA</sequence>
<feature type="compositionally biased region" description="Polar residues" evidence="9">
    <location>
        <begin position="1"/>
        <end position="11"/>
    </location>
</feature>
<keyword evidence="2" id="KW-0863">Zinc-finger</keyword>
<dbReference type="GO" id="GO:0030154">
    <property type="term" value="P:cell differentiation"/>
    <property type="evidence" value="ECO:0007669"/>
    <property type="project" value="TreeGrafter"/>
</dbReference>
<dbReference type="InterPro" id="IPR050234">
    <property type="entry name" value="Nuclear_hormone_rcpt_NR1"/>
</dbReference>
<feature type="region of interest" description="Disordered" evidence="9">
    <location>
        <begin position="1"/>
        <end position="24"/>
    </location>
</feature>
<keyword evidence="6" id="KW-0804">Transcription</keyword>
<evidence type="ECO:0000313" key="12">
    <source>
        <dbReference type="Proteomes" id="UP000321570"/>
    </source>
</evidence>
<organism evidence="11 12">
    <name type="scientific">Hymenolepis diminuta</name>
    <name type="common">Rat tapeworm</name>
    <dbReference type="NCBI Taxonomy" id="6216"/>
    <lineage>
        <taxon>Eukaryota</taxon>
        <taxon>Metazoa</taxon>
        <taxon>Spiralia</taxon>
        <taxon>Lophotrochozoa</taxon>
        <taxon>Platyhelminthes</taxon>
        <taxon>Cestoda</taxon>
        <taxon>Eucestoda</taxon>
        <taxon>Cyclophyllidea</taxon>
        <taxon>Hymenolepididae</taxon>
        <taxon>Hymenolepis</taxon>
    </lineage>
</organism>
<feature type="domain" description="Nuclear receptor" evidence="10">
    <location>
        <begin position="138"/>
        <end position="215"/>
    </location>
</feature>
<gene>
    <name evidence="11" type="ORF">WMSIL1_LOCUS3587</name>
</gene>
<protein>
    <recommendedName>
        <fullName evidence="10">Nuclear receptor domain-containing protein</fullName>
    </recommendedName>
</protein>
<dbReference type="SMART" id="SM00399">
    <property type="entry name" value="ZnF_C4"/>
    <property type="match status" value="1"/>
</dbReference>
<keyword evidence="7" id="KW-0675">Receptor</keyword>
<dbReference type="Gene3D" id="1.10.565.10">
    <property type="entry name" value="Retinoid X Receptor"/>
    <property type="match status" value="1"/>
</dbReference>
<dbReference type="PANTHER" id="PTHR24082:SF283">
    <property type="entry name" value="NUCLEAR HORMONE RECEPTOR HR96"/>
    <property type="match status" value="1"/>
</dbReference>
<name>A0A564Y9S9_HYMDI</name>
<keyword evidence="3" id="KW-0862">Zinc</keyword>
<proteinExistence type="predicted"/>
<accession>A0A564Y9S9</accession>
<evidence type="ECO:0000256" key="6">
    <source>
        <dbReference type="ARBA" id="ARBA00023163"/>
    </source>
</evidence>
<feature type="compositionally biased region" description="Polar residues" evidence="9">
    <location>
        <begin position="770"/>
        <end position="783"/>
    </location>
</feature>
<reference evidence="11 12" key="1">
    <citation type="submission" date="2019-07" db="EMBL/GenBank/DDBJ databases">
        <authorList>
            <person name="Jastrzebski P J."/>
            <person name="Paukszto L."/>
            <person name="Jastrzebski P J."/>
        </authorList>
    </citation>
    <scope>NUCLEOTIDE SEQUENCE [LARGE SCALE GENOMIC DNA]</scope>
    <source>
        <strain evidence="11 12">WMS-il1</strain>
    </source>
</reference>
<dbReference type="GO" id="GO:0000978">
    <property type="term" value="F:RNA polymerase II cis-regulatory region sequence-specific DNA binding"/>
    <property type="evidence" value="ECO:0007669"/>
    <property type="project" value="TreeGrafter"/>
</dbReference>
<dbReference type="Pfam" id="PF00105">
    <property type="entry name" value="zf-C4"/>
    <property type="match status" value="1"/>
</dbReference>
<evidence type="ECO:0000256" key="2">
    <source>
        <dbReference type="ARBA" id="ARBA00022771"/>
    </source>
</evidence>
<evidence type="ECO:0000256" key="9">
    <source>
        <dbReference type="SAM" id="MobiDB-lite"/>
    </source>
</evidence>
<dbReference type="InterPro" id="IPR013088">
    <property type="entry name" value="Znf_NHR/GATA"/>
</dbReference>
<dbReference type="Proteomes" id="UP000321570">
    <property type="component" value="Unassembled WGS sequence"/>
</dbReference>
<dbReference type="SUPFAM" id="SSF48508">
    <property type="entry name" value="Nuclear receptor ligand-binding domain"/>
    <property type="match status" value="1"/>
</dbReference>
<evidence type="ECO:0000256" key="5">
    <source>
        <dbReference type="ARBA" id="ARBA00023125"/>
    </source>
</evidence>
<evidence type="ECO:0000256" key="8">
    <source>
        <dbReference type="ARBA" id="ARBA00023242"/>
    </source>
</evidence>
<dbReference type="GO" id="GO:0008270">
    <property type="term" value="F:zinc ion binding"/>
    <property type="evidence" value="ECO:0007669"/>
    <property type="project" value="UniProtKB-KW"/>
</dbReference>
<feature type="region of interest" description="Disordered" evidence="9">
    <location>
        <begin position="82"/>
        <end position="135"/>
    </location>
</feature>
<dbReference type="PROSITE" id="PS00031">
    <property type="entry name" value="NUCLEAR_REC_DBD_1"/>
    <property type="match status" value="1"/>
</dbReference>
<dbReference type="SUPFAM" id="SSF57716">
    <property type="entry name" value="Glucocorticoid receptor-like (DNA-binding domain)"/>
    <property type="match status" value="1"/>
</dbReference>
<feature type="compositionally biased region" description="Low complexity" evidence="9">
    <location>
        <begin position="755"/>
        <end position="769"/>
    </location>
</feature>
<feature type="region of interest" description="Disordered" evidence="9">
    <location>
        <begin position="215"/>
        <end position="272"/>
    </location>
</feature>
<feature type="compositionally biased region" description="Polar residues" evidence="9">
    <location>
        <begin position="95"/>
        <end position="106"/>
    </location>
</feature>
<dbReference type="GO" id="GO:0045944">
    <property type="term" value="P:positive regulation of transcription by RNA polymerase II"/>
    <property type="evidence" value="ECO:0007669"/>
    <property type="project" value="TreeGrafter"/>
</dbReference>
<evidence type="ECO:0000256" key="4">
    <source>
        <dbReference type="ARBA" id="ARBA00023015"/>
    </source>
</evidence>
<feature type="region of interest" description="Disordered" evidence="9">
    <location>
        <begin position="755"/>
        <end position="783"/>
    </location>
</feature>
<keyword evidence="12" id="KW-1185">Reference proteome</keyword>
<evidence type="ECO:0000256" key="1">
    <source>
        <dbReference type="ARBA" id="ARBA00022723"/>
    </source>
</evidence>
<dbReference type="Gene3D" id="3.30.50.10">
    <property type="entry name" value="Erythroid Transcription Factor GATA-1, subunit A"/>
    <property type="match status" value="1"/>
</dbReference>
<dbReference type="InterPro" id="IPR001628">
    <property type="entry name" value="Znf_hrmn_rcpt"/>
</dbReference>
<evidence type="ECO:0000256" key="7">
    <source>
        <dbReference type="ARBA" id="ARBA00023170"/>
    </source>
</evidence>
<keyword evidence="8" id="KW-0539">Nucleus</keyword>
<keyword evidence="1" id="KW-0479">Metal-binding</keyword>
<keyword evidence="4" id="KW-0805">Transcription regulation</keyword>
<dbReference type="GO" id="GO:0000122">
    <property type="term" value="P:negative regulation of transcription by RNA polymerase II"/>
    <property type="evidence" value="ECO:0007669"/>
    <property type="project" value="TreeGrafter"/>
</dbReference>
<evidence type="ECO:0000259" key="10">
    <source>
        <dbReference type="PROSITE" id="PS51030"/>
    </source>
</evidence>
<dbReference type="PRINTS" id="PR00047">
    <property type="entry name" value="STROIDFINGER"/>
</dbReference>
<feature type="compositionally biased region" description="Polar residues" evidence="9">
    <location>
        <begin position="434"/>
        <end position="452"/>
    </location>
</feature>
<feature type="region of interest" description="Disordered" evidence="9">
    <location>
        <begin position="384"/>
        <end position="452"/>
    </location>
</feature>
<dbReference type="AlphaFoldDB" id="A0A564Y9S9"/>
<evidence type="ECO:0000256" key="3">
    <source>
        <dbReference type="ARBA" id="ARBA00022833"/>
    </source>
</evidence>
<dbReference type="PROSITE" id="PS51030">
    <property type="entry name" value="NUCLEAR_REC_DBD_2"/>
    <property type="match status" value="1"/>
</dbReference>